<dbReference type="InterPro" id="IPR001018">
    <property type="entry name" value="Beta-lactamase_class-B_CS"/>
</dbReference>
<keyword evidence="7 12" id="KW-0732">Signal</keyword>
<dbReference type="GO" id="GO:0042597">
    <property type="term" value="C:periplasmic space"/>
    <property type="evidence" value="ECO:0007669"/>
    <property type="project" value="UniProtKB-SubCell"/>
</dbReference>
<name>A0A2U9T5Q1_9GAMM</name>
<dbReference type="NCBIfam" id="NF012229">
    <property type="entry name" value="bla_class_B_core"/>
    <property type="match status" value="1"/>
</dbReference>
<evidence type="ECO:0000256" key="8">
    <source>
        <dbReference type="ARBA" id="ARBA00022764"/>
    </source>
</evidence>
<dbReference type="PANTHER" id="PTHR42951">
    <property type="entry name" value="METALLO-BETA-LACTAMASE DOMAIN-CONTAINING"/>
    <property type="match status" value="1"/>
</dbReference>
<dbReference type="SMART" id="SM00849">
    <property type="entry name" value="Lactamase_B"/>
    <property type="match status" value="1"/>
</dbReference>
<gene>
    <name evidence="14" type="ORF">C9I47_2178</name>
</gene>
<evidence type="ECO:0000313" key="15">
    <source>
        <dbReference type="Proteomes" id="UP000249447"/>
    </source>
</evidence>
<sequence>MPPRHALLPALAAALVLSAPAAHAEDAATAPLPQLEAYTVRESWRQPIEPFRIADRTWYIGTAGLSALLVRTDAGAVLIDGGMPQAADMLLANMARLGVAPTEVKYILHSHAHADHAGPLAAVQRATGATLVSNAESAVLLARGGSDDIHYGDDLLYPPAQAGRIVMDGEAVELGGVRFSVHFTPAHTPGSMSWTWTDRRDGRPLRIAYADSVSAPGYTLLDNPRYPHIVDDYRRGFAAMRALPCDLLITPHPDGSGWAPQDAGNRHPAPMSCAAYADRAERALDEAIAREQRPEGL</sequence>
<organism evidence="14 15">
    <name type="scientific">Marilutibacter maris</name>
    <dbReference type="NCBI Taxonomy" id="1605891"/>
    <lineage>
        <taxon>Bacteria</taxon>
        <taxon>Pseudomonadati</taxon>
        <taxon>Pseudomonadota</taxon>
        <taxon>Gammaproteobacteria</taxon>
        <taxon>Lysobacterales</taxon>
        <taxon>Lysobacteraceae</taxon>
        <taxon>Marilutibacter</taxon>
    </lineage>
</organism>
<protein>
    <recommendedName>
        <fullName evidence="5">beta-lactamase</fullName>
        <ecNumber evidence="5">3.5.2.6</ecNumber>
    </recommendedName>
</protein>
<feature type="domain" description="Metallo-beta-lactamase" evidence="13">
    <location>
        <begin position="64"/>
        <end position="252"/>
    </location>
</feature>
<dbReference type="SUPFAM" id="SSF56281">
    <property type="entry name" value="Metallo-hydrolase/oxidoreductase"/>
    <property type="match status" value="1"/>
</dbReference>
<comment type="catalytic activity">
    <reaction evidence="1">
        <text>a beta-lactam + H2O = a substituted beta-amino acid</text>
        <dbReference type="Rhea" id="RHEA:20401"/>
        <dbReference type="ChEBI" id="CHEBI:15377"/>
        <dbReference type="ChEBI" id="CHEBI:35627"/>
        <dbReference type="ChEBI" id="CHEBI:140347"/>
        <dbReference type="EC" id="3.5.2.6"/>
    </reaction>
</comment>
<dbReference type="InterPro" id="IPR036866">
    <property type="entry name" value="RibonucZ/Hydroxyglut_hydro"/>
</dbReference>
<accession>A0A2U9T5Q1</accession>
<dbReference type="NCBIfam" id="NF033105">
    <property type="entry name" value="bla_subclass_B3"/>
    <property type="match status" value="1"/>
</dbReference>
<feature type="chain" id="PRO_5015944099" description="beta-lactamase" evidence="12">
    <location>
        <begin position="25"/>
        <end position="297"/>
    </location>
</feature>
<dbReference type="Gene3D" id="3.60.15.10">
    <property type="entry name" value="Ribonuclease Z/Hydroxyacylglutathione hydrolase-like"/>
    <property type="match status" value="1"/>
</dbReference>
<dbReference type="PROSITE" id="PS00743">
    <property type="entry name" value="BETA_LACTAMASE_B_1"/>
    <property type="match status" value="1"/>
</dbReference>
<keyword evidence="15" id="KW-1185">Reference proteome</keyword>
<dbReference type="EC" id="3.5.2.6" evidence="5"/>
<evidence type="ECO:0000256" key="9">
    <source>
        <dbReference type="ARBA" id="ARBA00022801"/>
    </source>
</evidence>
<evidence type="ECO:0000256" key="7">
    <source>
        <dbReference type="ARBA" id="ARBA00022729"/>
    </source>
</evidence>
<dbReference type="GO" id="GO:0008270">
    <property type="term" value="F:zinc ion binding"/>
    <property type="evidence" value="ECO:0007669"/>
    <property type="project" value="InterPro"/>
</dbReference>
<evidence type="ECO:0000256" key="12">
    <source>
        <dbReference type="SAM" id="SignalP"/>
    </source>
</evidence>
<evidence type="ECO:0000259" key="13">
    <source>
        <dbReference type="SMART" id="SM00849"/>
    </source>
</evidence>
<comment type="similarity">
    <text evidence="4">Belongs to the metallo-beta-lactamase superfamily. Class-B beta-lactamase family.</text>
</comment>
<evidence type="ECO:0000256" key="1">
    <source>
        <dbReference type="ARBA" id="ARBA00001526"/>
    </source>
</evidence>
<evidence type="ECO:0000256" key="2">
    <source>
        <dbReference type="ARBA" id="ARBA00001947"/>
    </source>
</evidence>
<comment type="cofactor">
    <cofactor evidence="2">
        <name>Zn(2+)</name>
        <dbReference type="ChEBI" id="CHEBI:29105"/>
    </cofactor>
</comment>
<dbReference type="RefSeq" id="WP_111266939.1">
    <property type="nucleotide sequence ID" value="NZ_CP029843.1"/>
</dbReference>
<dbReference type="PANTHER" id="PTHR42951:SF17">
    <property type="entry name" value="METALLO-BETA-LACTAMASE DOMAIN-CONTAINING PROTEIN"/>
    <property type="match status" value="1"/>
</dbReference>
<evidence type="ECO:0000256" key="11">
    <source>
        <dbReference type="ARBA" id="ARBA00023251"/>
    </source>
</evidence>
<keyword evidence="8" id="KW-0574">Periplasm</keyword>
<feature type="signal peptide" evidence="12">
    <location>
        <begin position="1"/>
        <end position="24"/>
    </location>
</feature>
<proteinExistence type="inferred from homology"/>
<dbReference type="KEGG" id="lmb:C9I47_2178"/>
<dbReference type="GO" id="GO:0046677">
    <property type="term" value="P:response to antibiotic"/>
    <property type="evidence" value="ECO:0007669"/>
    <property type="project" value="UniProtKB-KW"/>
</dbReference>
<dbReference type="GO" id="GO:0017001">
    <property type="term" value="P:antibiotic catabolic process"/>
    <property type="evidence" value="ECO:0007669"/>
    <property type="project" value="InterPro"/>
</dbReference>
<keyword evidence="9" id="KW-0378">Hydrolase</keyword>
<evidence type="ECO:0000256" key="10">
    <source>
        <dbReference type="ARBA" id="ARBA00022833"/>
    </source>
</evidence>
<dbReference type="Pfam" id="PF00753">
    <property type="entry name" value="Lactamase_B"/>
    <property type="match status" value="1"/>
</dbReference>
<dbReference type="Proteomes" id="UP000249447">
    <property type="component" value="Chromosome"/>
</dbReference>
<dbReference type="EMBL" id="CP029843">
    <property type="protein sequence ID" value="AWV07861.1"/>
    <property type="molecule type" value="Genomic_DNA"/>
</dbReference>
<keyword evidence="11" id="KW-0046">Antibiotic resistance</keyword>
<comment type="subcellular location">
    <subcellularLocation>
        <location evidence="3">Periplasm</location>
    </subcellularLocation>
</comment>
<dbReference type="InterPro" id="IPR050855">
    <property type="entry name" value="NDM-1-like"/>
</dbReference>
<evidence type="ECO:0000256" key="5">
    <source>
        <dbReference type="ARBA" id="ARBA00012865"/>
    </source>
</evidence>
<evidence type="ECO:0000313" key="14">
    <source>
        <dbReference type="EMBL" id="AWV07861.1"/>
    </source>
</evidence>
<evidence type="ECO:0000256" key="6">
    <source>
        <dbReference type="ARBA" id="ARBA00022723"/>
    </source>
</evidence>
<evidence type="ECO:0000256" key="4">
    <source>
        <dbReference type="ARBA" id="ARBA00005250"/>
    </source>
</evidence>
<dbReference type="OrthoDB" id="9773738at2"/>
<dbReference type="InterPro" id="IPR001279">
    <property type="entry name" value="Metallo-B-lactamas"/>
</dbReference>
<dbReference type="AlphaFoldDB" id="A0A2U9T5Q1"/>
<keyword evidence="6" id="KW-0479">Metal-binding</keyword>
<keyword evidence="10" id="KW-0862">Zinc</keyword>
<reference evidence="14 15" key="1">
    <citation type="submission" date="2018-05" db="EMBL/GenBank/DDBJ databases">
        <title>The complete genome of Lysobacter maris HZ9B, a marine bacterium antagonistic against terrestrial plant pathogens.</title>
        <authorList>
            <person name="Zhang X.-Q."/>
        </authorList>
    </citation>
    <scope>NUCLEOTIDE SEQUENCE [LARGE SCALE GENOMIC DNA]</scope>
    <source>
        <strain evidence="14 15">HZ9B</strain>
    </source>
</reference>
<dbReference type="GO" id="GO:0008800">
    <property type="term" value="F:beta-lactamase activity"/>
    <property type="evidence" value="ECO:0007669"/>
    <property type="project" value="UniProtKB-EC"/>
</dbReference>
<evidence type="ECO:0000256" key="3">
    <source>
        <dbReference type="ARBA" id="ARBA00004418"/>
    </source>
</evidence>